<dbReference type="InterPro" id="IPR013324">
    <property type="entry name" value="RNA_pol_sigma_r3/r4-like"/>
</dbReference>
<reference evidence="6" key="1">
    <citation type="submission" date="2016-09" db="EMBL/GenBank/DDBJ databases">
        <authorList>
            <person name="Lysoe E."/>
        </authorList>
    </citation>
    <scope>NUCLEOTIDE SEQUENCE [LARGE SCALE GENOMIC DNA]</scope>
    <source>
        <strain evidence="6">LJ96T</strain>
    </source>
</reference>
<evidence type="ECO:0000256" key="2">
    <source>
        <dbReference type="ARBA" id="ARBA00023015"/>
    </source>
</evidence>
<dbReference type="Gene3D" id="1.10.1740.10">
    <property type="match status" value="1"/>
</dbReference>
<dbReference type="InterPro" id="IPR014284">
    <property type="entry name" value="RNA_pol_sigma-70_dom"/>
</dbReference>
<proteinExistence type="inferred from homology"/>
<dbReference type="GO" id="GO:0016987">
    <property type="term" value="F:sigma factor activity"/>
    <property type="evidence" value="ECO:0007669"/>
    <property type="project" value="UniProtKB-KW"/>
</dbReference>
<dbReference type="KEGG" id="lrz:BJI69_18410"/>
<evidence type="ECO:0000256" key="4">
    <source>
        <dbReference type="ARBA" id="ARBA00023163"/>
    </source>
</evidence>
<keyword evidence="4" id="KW-0804">Transcription</keyword>
<dbReference type="SUPFAM" id="SSF88946">
    <property type="entry name" value="Sigma2 domain of RNA polymerase sigma factors"/>
    <property type="match status" value="1"/>
</dbReference>
<evidence type="ECO:0000313" key="5">
    <source>
        <dbReference type="EMBL" id="APG06630.1"/>
    </source>
</evidence>
<dbReference type="InterPro" id="IPR039425">
    <property type="entry name" value="RNA_pol_sigma-70-like"/>
</dbReference>
<dbReference type="EMBL" id="CP017480">
    <property type="protein sequence ID" value="APG06630.1"/>
    <property type="molecule type" value="Genomic_DNA"/>
</dbReference>
<evidence type="ECO:0000256" key="1">
    <source>
        <dbReference type="ARBA" id="ARBA00010641"/>
    </source>
</evidence>
<dbReference type="NCBIfam" id="TIGR02937">
    <property type="entry name" value="sigma70-ECF"/>
    <property type="match status" value="1"/>
</dbReference>
<sequence>MLTPKTDSELIARFLAGDQRAFADLVRRYQSPIRQFLRRLAAGDHALADDMAQETFLKMFTSLASFRGEAGLSTWLHTIAYRCFLRYVSSHSRLQFVDDDHMPEAMSVAPTAMSDILVEQMMKHLSLNERLMVTLSVSGGMSHAEIAEITQAPLGTIKSHINRAKKKLARLLGSEEERT</sequence>
<dbReference type="PANTHER" id="PTHR43133">
    <property type="entry name" value="RNA POLYMERASE ECF-TYPE SIGMA FACTO"/>
    <property type="match status" value="1"/>
</dbReference>
<dbReference type="InterPro" id="IPR036388">
    <property type="entry name" value="WH-like_DNA-bd_sf"/>
</dbReference>
<dbReference type="Gene3D" id="1.10.10.10">
    <property type="entry name" value="Winged helix-like DNA-binding domain superfamily/Winged helix DNA-binding domain"/>
    <property type="match status" value="1"/>
</dbReference>
<dbReference type="Pfam" id="PF08281">
    <property type="entry name" value="Sigma70_r4_2"/>
    <property type="match status" value="1"/>
</dbReference>
<keyword evidence="6" id="KW-1185">Reference proteome</keyword>
<dbReference type="PANTHER" id="PTHR43133:SF51">
    <property type="entry name" value="RNA POLYMERASE SIGMA FACTOR"/>
    <property type="match status" value="1"/>
</dbReference>
<keyword evidence="3" id="KW-0731">Sigma factor</keyword>
<protein>
    <submittedName>
        <fullName evidence="5">Uncharacterized protein</fullName>
    </submittedName>
</protein>
<evidence type="ECO:0000313" key="6">
    <source>
        <dbReference type="Proteomes" id="UP000182987"/>
    </source>
</evidence>
<comment type="similarity">
    <text evidence="1">Belongs to the sigma-70 factor family. ECF subfamily.</text>
</comment>
<dbReference type="GO" id="GO:0006352">
    <property type="term" value="P:DNA-templated transcription initiation"/>
    <property type="evidence" value="ECO:0007669"/>
    <property type="project" value="InterPro"/>
</dbReference>
<dbReference type="AlphaFoldDB" id="A0A0G9HAV1"/>
<dbReference type="Proteomes" id="UP000182987">
    <property type="component" value="Chromosome"/>
</dbReference>
<name>A0A0G9HAV1_9GAMM</name>
<dbReference type="SUPFAM" id="SSF88659">
    <property type="entry name" value="Sigma3 and sigma4 domains of RNA polymerase sigma factors"/>
    <property type="match status" value="1"/>
</dbReference>
<dbReference type="CDD" id="cd06171">
    <property type="entry name" value="Sigma70_r4"/>
    <property type="match status" value="1"/>
</dbReference>
<dbReference type="GO" id="GO:0003677">
    <property type="term" value="F:DNA binding"/>
    <property type="evidence" value="ECO:0007669"/>
    <property type="project" value="InterPro"/>
</dbReference>
<dbReference type="PATRIC" id="fig|1440763.5.peg.1919"/>
<accession>A0A0G9HAV1</accession>
<keyword evidence="2" id="KW-0805">Transcription regulation</keyword>
<evidence type="ECO:0000256" key="3">
    <source>
        <dbReference type="ARBA" id="ARBA00023082"/>
    </source>
</evidence>
<dbReference type="InterPro" id="IPR013325">
    <property type="entry name" value="RNA_pol_sigma_r2"/>
</dbReference>
<gene>
    <name evidence="5" type="ORF">BJI69_18410</name>
</gene>
<organism evidence="5 6">
    <name type="scientific">Luteibacter rhizovicinus DSM 16549</name>
    <dbReference type="NCBI Taxonomy" id="1440763"/>
    <lineage>
        <taxon>Bacteria</taxon>
        <taxon>Pseudomonadati</taxon>
        <taxon>Pseudomonadota</taxon>
        <taxon>Gammaproteobacteria</taxon>
        <taxon>Lysobacterales</taxon>
        <taxon>Rhodanobacteraceae</taxon>
        <taxon>Luteibacter</taxon>
    </lineage>
</organism>
<dbReference type="STRING" id="1440763.BJI69_18410"/>
<dbReference type="Pfam" id="PF04542">
    <property type="entry name" value="Sigma70_r2"/>
    <property type="match status" value="1"/>
</dbReference>
<dbReference type="InterPro" id="IPR013249">
    <property type="entry name" value="RNA_pol_sigma70_r4_t2"/>
</dbReference>
<dbReference type="InterPro" id="IPR007627">
    <property type="entry name" value="RNA_pol_sigma70_r2"/>
</dbReference>